<keyword evidence="3 5" id="KW-1133">Transmembrane helix</keyword>
<protein>
    <recommendedName>
        <fullName evidence="8">Isoprenylcysteine carboxyl methyltransferase</fullName>
    </recommendedName>
</protein>
<evidence type="ECO:0000256" key="1">
    <source>
        <dbReference type="ARBA" id="ARBA00004141"/>
    </source>
</evidence>
<keyword evidence="4 5" id="KW-0472">Membrane</keyword>
<comment type="subcellular location">
    <subcellularLocation>
        <location evidence="1">Membrane</location>
        <topology evidence="1">Multi-pass membrane protein</topology>
    </subcellularLocation>
</comment>
<evidence type="ECO:0000313" key="6">
    <source>
        <dbReference type="EMBL" id="NEV01948.1"/>
    </source>
</evidence>
<evidence type="ECO:0000256" key="3">
    <source>
        <dbReference type="ARBA" id="ARBA00022989"/>
    </source>
</evidence>
<gene>
    <name evidence="6" type="ORF">FNJ47_40895</name>
</gene>
<keyword evidence="2 5" id="KW-0812">Transmembrane</keyword>
<dbReference type="Proteomes" id="UP000468531">
    <property type="component" value="Unassembled WGS sequence"/>
</dbReference>
<dbReference type="RefSeq" id="WP_163161695.1">
    <property type="nucleotide sequence ID" value="NZ_VKHP01000290.1"/>
</dbReference>
<dbReference type="Pfam" id="PF04140">
    <property type="entry name" value="ICMT"/>
    <property type="match status" value="1"/>
</dbReference>
<feature type="non-terminal residue" evidence="6">
    <location>
        <position position="1"/>
    </location>
</feature>
<dbReference type="GO" id="GO:0004671">
    <property type="term" value="F:protein C-terminal S-isoprenylcysteine carboxyl O-methyltransferase activity"/>
    <property type="evidence" value="ECO:0007669"/>
    <property type="project" value="InterPro"/>
</dbReference>
<keyword evidence="7" id="KW-1185">Reference proteome</keyword>
<evidence type="ECO:0000256" key="5">
    <source>
        <dbReference type="SAM" id="Phobius"/>
    </source>
</evidence>
<proteinExistence type="predicted"/>
<feature type="transmembrane region" description="Helical" evidence="5">
    <location>
        <begin position="31"/>
        <end position="52"/>
    </location>
</feature>
<feature type="transmembrane region" description="Helical" evidence="5">
    <location>
        <begin position="93"/>
        <end position="114"/>
    </location>
</feature>
<dbReference type="Gene3D" id="1.20.120.1630">
    <property type="match status" value="1"/>
</dbReference>
<evidence type="ECO:0000256" key="4">
    <source>
        <dbReference type="ARBA" id="ARBA00023136"/>
    </source>
</evidence>
<evidence type="ECO:0000313" key="7">
    <source>
        <dbReference type="Proteomes" id="UP000468531"/>
    </source>
</evidence>
<dbReference type="InterPro" id="IPR007269">
    <property type="entry name" value="ICMT_MeTrfase"/>
</dbReference>
<reference evidence="6 7" key="1">
    <citation type="journal article" date="2020" name="Arch. Microbiol.">
        <title>Bradyrhizobium uaiense sp. nov., a new highly efficient cowpea symbiont.</title>
        <authorList>
            <person name="Cabral Michel D."/>
            <person name="Azarias Guimaraes A."/>
            <person name="Martins da Costa E."/>
            <person name="Soares de Carvalho T."/>
            <person name="Balsanelli E."/>
            <person name="Willems A."/>
            <person name="Maltempi de Souza E."/>
            <person name="de Souza Moreira F.M."/>
        </authorList>
    </citation>
    <scope>NUCLEOTIDE SEQUENCE [LARGE SCALE GENOMIC DNA]</scope>
    <source>
        <strain evidence="6 7">UFLA 03-164</strain>
    </source>
</reference>
<feature type="transmembrane region" description="Helical" evidence="5">
    <location>
        <begin position="6"/>
        <end position="24"/>
    </location>
</feature>
<name>A0A6P1BTT0_9BRAD</name>
<dbReference type="AlphaFoldDB" id="A0A6P1BTT0"/>
<sequence length="134" mass="14581">VGADHYPLIVLVHAGWLIALWVFGRNQDVNLAALAAFLVLQGLRLWILAALGPRWTTRIIVLPSAPLVASGPYRYFPHPNYAVVVGEIALLPLALHLPALALIFTVLNLAVLAVRIRAETRALSVSAWPRISTP</sequence>
<evidence type="ECO:0008006" key="8">
    <source>
        <dbReference type="Google" id="ProtNLM"/>
    </source>
</evidence>
<dbReference type="EMBL" id="VKHP01000290">
    <property type="protein sequence ID" value="NEV01948.1"/>
    <property type="molecule type" value="Genomic_DNA"/>
</dbReference>
<accession>A0A6P1BTT0</accession>
<evidence type="ECO:0000256" key="2">
    <source>
        <dbReference type="ARBA" id="ARBA00022692"/>
    </source>
</evidence>
<comment type="caution">
    <text evidence="6">The sequence shown here is derived from an EMBL/GenBank/DDBJ whole genome shotgun (WGS) entry which is preliminary data.</text>
</comment>
<organism evidence="6 7">
    <name type="scientific">Bradyrhizobium uaiense</name>
    <dbReference type="NCBI Taxonomy" id="2594946"/>
    <lineage>
        <taxon>Bacteria</taxon>
        <taxon>Pseudomonadati</taxon>
        <taxon>Pseudomonadota</taxon>
        <taxon>Alphaproteobacteria</taxon>
        <taxon>Hyphomicrobiales</taxon>
        <taxon>Nitrobacteraceae</taxon>
        <taxon>Bradyrhizobium</taxon>
    </lineage>
</organism>
<dbReference type="GO" id="GO:0016020">
    <property type="term" value="C:membrane"/>
    <property type="evidence" value="ECO:0007669"/>
    <property type="project" value="UniProtKB-SubCell"/>
</dbReference>